<dbReference type="Proteomes" id="UP000018689">
    <property type="component" value="Chromosome"/>
</dbReference>
<sequence length="321" mass="36364">MDMSKFTEDLHIKLKNSLFCGFKGWLIFHLSTLTLLELSLYNMCYGKHMSDLQRTIIKESKQNTKYQIKNHIIPFLEVMIVMPTVFLAIYYSGPQIFGAQFTPLETHLLCLAVCMSIMIMICMTLRVLGIRKDCCQTIGHPIYRNSSAGNNDYVHFTIPSDQEPTKYPTEYNNTTALPKMKTILLSMLMTPLTALKAIIELSLFTIGILELPFNLILDLSISLYHIIKGSKTSIEEFTHSREHVKHMASFLYAGTRDLIVVCSLGILNAKIIKHDKLSCRSPISYLDEMLVDCPTPKNTETKTTTPPHCPGCSKSKQVTVL</sequence>
<evidence type="ECO:0000313" key="2">
    <source>
        <dbReference type="EMBL" id="AHC39729.1"/>
    </source>
</evidence>
<protein>
    <submittedName>
        <fullName evidence="2">Uncharacterized protein</fullName>
    </submittedName>
</protein>
<evidence type="ECO:0000256" key="1">
    <source>
        <dbReference type="SAM" id="Phobius"/>
    </source>
</evidence>
<feature type="transmembrane region" description="Helical" evidence="1">
    <location>
        <begin position="72"/>
        <end position="91"/>
    </location>
</feature>
<keyword evidence="1" id="KW-0472">Membrane</keyword>
<name>V9RAB6_9RICK</name>
<gene>
    <name evidence="2" type="ORF">EMUR_03270</name>
</gene>
<dbReference type="AlphaFoldDB" id="V9RAB6"/>
<feature type="transmembrane region" description="Helical" evidence="1">
    <location>
        <begin position="24"/>
        <end position="44"/>
    </location>
</feature>
<keyword evidence="1" id="KW-1133">Transmembrane helix</keyword>
<feature type="transmembrane region" description="Helical" evidence="1">
    <location>
        <begin position="106"/>
        <end position="128"/>
    </location>
</feature>
<keyword evidence="1" id="KW-0812">Transmembrane</keyword>
<reference evidence="2 3" key="1">
    <citation type="journal article" date="2014" name="Genome Announc.">
        <title>Complete Genome Sequence of Ehrlichia muris Strain AS145T, a Model Monocytotropic Ehrlichia Strain.</title>
        <authorList>
            <person name="Thirumalapura N.R."/>
            <person name="Qin X."/>
            <person name="Kuriakose J.A."/>
            <person name="Walker D.H."/>
        </authorList>
    </citation>
    <scope>NUCLEOTIDE SEQUENCE [LARGE SCALE GENOMIC DNA]</scope>
    <source>
        <strain evidence="3">AS154</strain>
    </source>
</reference>
<evidence type="ECO:0000313" key="3">
    <source>
        <dbReference type="Proteomes" id="UP000018689"/>
    </source>
</evidence>
<accession>V9RAB6</accession>
<dbReference type="HOGENOM" id="CLU_865286_0_0_5"/>
<proteinExistence type="predicted"/>
<keyword evidence="3" id="KW-1185">Reference proteome</keyword>
<organism evidence="2 3">
    <name type="scientific">Ehrlichia muris AS145</name>
    <dbReference type="NCBI Taxonomy" id="1423892"/>
    <lineage>
        <taxon>Bacteria</taxon>
        <taxon>Pseudomonadati</taxon>
        <taxon>Pseudomonadota</taxon>
        <taxon>Alphaproteobacteria</taxon>
        <taxon>Rickettsiales</taxon>
        <taxon>Anaplasmataceae</taxon>
        <taxon>Ehrlichia</taxon>
    </lineage>
</organism>
<dbReference type="PATRIC" id="fig|1423892.3.peg.664"/>
<dbReference type="EMBL" id="CP006917">
    <property type="protein sequence ID" value="AHC39729.1"/>
    <property type="molecule type" value="Genomic_DNA"/>
</dbReference>
<dbReference type="STRING" id="1423892.EMUR_03270"/>
<dbReference type="KEGG" id="emr:EMUR_03270"/>